<protein>
    <submittedName>
        <fullName evidence="1">Uncharacterized protein</fullName>
    </submittedName>
</protein>
<gene>
    <name evidence="1" type="ORF">HPB51_025527</name>
</gene>
<accession>A0A9J6F940</accession>
<dbReference type="Proteomes" id="UP000821866">
    <property type="component" value="Chromosome 1"/>
</dbReference>
<dbReference type="Gene3D" id="3.30.420.10">
    <property type="entry name" value="Ribonuclease H-like superfamily/Ribonuclease H"/>
    <property type="match status" value="1"/>
</dbReference>
<dbReference type="PANTHER" id="PTHR33939">
    <property type="entry name" value="PROTEIN CBG22215"/>
    <property type="match status" value="1"/>
</dbReference>
<proteinExistence type="predicted"/>
<dbReference type="EMBL" id="JABSTU010000001">
    <property type="protein sequence ID" value="KAH8042695.1"/>
    <property type="molecule type" value="Genomic_DNA"/>
</dbReference>
<comment type="caution">
    <text evidence="1">The sequence shown here is derived from an EMBL/GenBank/DDBJ whole genome shotgun (WGS) entry which is preliminary data.</text>
</comment>
<dbReference type="InterPro" id="IPR036397">
    <property type="entry name" value="RNaseH_sf"/>
</dbReference>
<name>A0A9J6F940_RHIMP</name>
<dbReference type="PANTHER" id="PTHR33939:SF1">
    <property type="entry name" value="DUF4371 DOMAIN-CONTAINING PROTEIN"/>
    <property type="match status" value="1"/>
</dbReference>
<dbReference type="VEuPathDB" id="VectorBase:LOC119169932"/>
<reference evidence="1" key="1">
    <citation type="journal article" date="2020" name="Cell">
        <title>Large-Scale Comparative Analyses of Tick Genomes Elucidate Their Genetic Diversity and Vector Capacities.</title>
        <authorList>
            <consortium name="Tick Genome and Microbiome Consortium (TIGMIC)"/>
            <person name="Jia N."/>
            <person name="Wang J."/>
            <person name="Shi W."/>
            <person name="Du L."/>
            <person name="Sun Y."/>
            <person name="Zhan W."/>
            <person name="Jiang J.F."/>
            <person name="Wang Q."/>
            <person name="Zhang B."/>
            <person name="Ji P."/>
            <person name="Bell-Sakyi L."/>
            <person name="Cui X.M."/>
            <person name="Yuan T.T."/>
            <person name="Jiang B.G."/>
            <person name="Yang W.F."/>
            <person name="Lam T.T."/>
            <person name="Chang Q.C."/>
            <person name="Ding S.J."/>
            <person name="Wang X.J."/>
            <person name="Zhu J.G."/>
            <person name="Ruan X.D."/>
            <person name="Zhao L."/>
            <person name="Wei J.T."/>
            <person name="Ye R.Z."/>
            <person name="Que T.C."/>
            <person name="Du C.H."/>
            <person name="Zhou Y.H."/>
            <person name="Cheng J.X."/>
            <person name="Dai P.F."/>
            <person name="Guo W.B."/>
            <person name="Han X.H."/>
            <person name="Huang E.J."/>
            <person name="Li L.F."/>
            <person name="Wei W."/>
            <person name="Gao Y.C."/>
            <person name="Liu J.Z."/>
            <person name="Shao H.Z."/>
            <person name="Wang X."/>
            <person name="Wang C.C."/>
            <person name="Yang T.C."/>
            <person name="Huo Q.B."/>
            <person name="Li W."/>
            <person name="Chen H.Y."/>
            <person name="Chen S.E."/>
            <person name="Zhou L.G."/>
            <person name="Ni X.B."/>
            <person name="Tian J.H."/>
            <person name="Sheng Y."/>
            <person name="Liu T."/>
            <person name="Pan Y.S."/>
            <person name="Xia L.Y."/>
            <person name="Li J."/>
            <person name="Zhao F."/>
            <person name="Cao W.C."/>
        </authorList>
    </citation>
    <scope>NUCLEOTIDE SEQUENCE</scope>
    <source>
        <strain evidence="1">Rmic-2018</strain>
    </source>
</reference>
<dbReference type="GO" id="GO:0003676">
    <property type="term" value="F:nucleic acid binding"/>
    <property type="evidence" value="ECO:0007669"/>
    <property type="project" value="InterPro"/>
</dbReference>
<evidence type="ECO:0000313" key="1">
    <source>
        <dbReference type="EMBL" id="KAH8042695.1"/>
    </source>
</evidence>
<organism evidence="1 2">
    <name type="scientific">Rhipicephalus microplus</name>
    <name type="common">Cattle tick</name>
    <name type="synonym">Boophilus microplus</name>
    <dbReference type="NCBI Taxonomy" id="6941"/>
    <lineage>
        <taxon>Eukaryota</taxon>
        <taxon>Metazoa</taxon>
        <taxon>Ecdysozoa</taxon>
        <taxon>Arthropoda</taxon>
        <taxon>Chelicerata</taxon>
        <taxon>Arachnida</taxon>
        <taxon>Acari</taxon>
        <taxon>Parasitiformes</taxon>
        <taxon>Ixodida</taxon>
        <taxon>Ixodoidea</taxon>
        <taxon>Ixodidae</taxon>
        <taxon>Rhipicephalinae</taxon>
        <taxon>Rhipicephalus</taxon>
        <taxon>Boophilus</taxon>
    </lineage>
</organism>
<evidence type="ECO:0000313" key="2">
    <source>
        <dbReference type="Proteomes" id="UP000821866"/>
    </source>
</evidence>
<sequence>MTSPIGAITTSVTWSVTALPGGTLQDLLPGRDMGHGGTHSIDRVDTADTMVQKRAWTPVHSSKWPDDGSKTTFRESQKEEKLLTTAWKKEEIQEWLTGKNITYSKRMIKKQLLELVASVKSRFLSYNVDSTAVKAGCIVLRLPPYHCEFHPNKLVWVKAKNGVAADNRDFKLSRVDTILRNKIRQITVVDWKDSIQHMMDLEAKFRLDTSGNEHIQPIIIHLREDDTNESDDDFELCGIEPLDES</sequence>
<dbReference type="AlphaFoldDB" id="A0A9J6F940"/>
<reference evidence="1" key="2">
    <citation type="submission" date="2021-09" db="EMBL/GenBank/DDBJ databases">
        <authorList>
            <person name="Jia N."/>
            <person name="Wang J."/>
            <person name="Shi W."/>
            <person name="Du L."/>
            <person name="Sun Y."/>
            <person name="Zhan W."/>
            <person name="Jiang J."/>
            <person name="Wang Q."/>
            <person name="Zhang B."/>
            <person name="Ji P."/>
            <person name="Sakyi L.B."/>
            <person name="Cui X."/>
            <person name="Yuan T."/>
            <person name="Jiang B."/>
            <person name="Yang W."/>
            <person name="Lam T.T.-Y."/>
            <person name="Chang Q."/>
            <person name="Ding S."/>
            <person name="Wang X."/>
            <person name="Zhu J."/>
            <person name="Ruan X."/>
            <person name="Zhao L."/>
            <person name="Wei J."/>
            <person name="Que T."/>
            <person name="Du C."/>
            <person name="Cheng J."/>
            <person name="Dai P."/>
            <person name="Han X."/>
            <person name="Huang E."/>
            <person name="Gao Y."/>
            <person name="Liu J."/>
            <person name="Shao H."/>
            <person name="Ye R."/>
            <person name="Li L."/>
            <person name="Wei W."/>
            <person name="Wang X."/>
            <person name="Wang C."/>
            <person name="Huo Q."/>
            <person name="Li W."/>
            <person name="Guo W."/>
            <person name="Chen H."/>
            <person name="Chen S."/>
            <person name="Zhou L."/>
            <person name="Zhou L."/>
            <person name="Ni X."/>
            <person name="Tian J."/>
            <person name="Zhou Y."/>
            <person name="Sheng Y."/>
            <person name="Liu T."/>
            <person name="Pan Y."/>
            <person name="Xia L."/>
            <person name="Li J."/>
            <person name="Zhao F."/>
            <person name="Cao W."/>
        </authorList>
    </citation>
    <scope>NUCLEOTIDE SEQUENCE</scope>
    <source>
        <strain evidence="1">Rmic-2018</strain>
        <tissue evidence="1">Larvae</tissue>
    </source>
</reference>
<keyword evidence="2" id="KW-1185">Reference proteome</keyword>